<sequence length="305" mass="34420">MLQFKELHSFVSVVSSGSLSSSAKTLQLSKSTLSRHLKNLEQDTGYTLLKRMPKSLVPTEAGLRFYSYCEQILRIANEAKHELATLDEKIQGEVVVYVDNGLLRGWLGDVVAQFLTRFPDVSVTLKTDIKANSNQWRDHILLCMGSLPETSQRQEKLCMLWQGVFGSKEYFSRNGYPQSPEDLINTQWLQLLGNKSEQLVMTDQRGTTLSVPVPSSRIQSDQLVLQGDAISHGHGLGLLPLWQASMRLNAHPGCFERCLNDWVADPLPIWLCYPFGKLAKKQRAFIDHIKGNLPKAWNTEICQSM</sequence>
<evidence type="ECO:0000313" key="2">
    <source>
        <dbReference type="Proteomes" id="UP001374952"/>
    </source>
</evidence>
<organism evidence="1 2">
    <name type="scientific">Pseudoalteromonas undina</name>
    <dbReference type="NCBI Taxonomy" id="43660"/>
    <lineage>
        <taxon>Bacteria</taxon>
        <taxon>Pseudomonadati</taxon>
        <taxon>Pseudomonadota</taxon>
        <taxon>Gammaproteobacteria</taxon>
        <taxon>Alteromonadales</taxon>
        <taxon>Pseudoalteromonadaceae</taxon>
        <taxon>Pseudoalteromonas</taxon>
    </lineage>
</organism>
<gene>
    <name evidence="1" type="ORF">V6250_17325</name>
</gene>
<protein>
    <submittedName>
        <fullName evidence="1">LysR family transcriptional regulator</fullName>
    </submittedName>
</protein>
<dbReference type="Proteomes" id="UP001374952">
    <property type="component" value="Unassembled WGS sequence"/>
</dbReference>
<dbReference type="EMBL" id="JBAKAX010000024">
    <property type="protein sequence ID" value="MEL0605935.1"/>
    <property type="molecule type" value="Genomic_DNA"/>
</dbReference>
<comment type="caution">
    <text evidence="1">The sequence shown here is derived from an EMBL/GenBank/DDBJ whole genome shotgun (WGS) entry which is preliminary data.</text>
</comment>
<proteinExistence type="predicted"/>
<evidence type="ECO:0000313" key="1">
    <source>
        <dbReference type="EMBL" id="MEL0605935.1"/>
    </source>
</evidence>
<keyword evidence="2" id="KW-1185">Reference proteome</keyword>
<accession>A0ACC6R8B5</accession>
<reference evidence="1" key="1">
    <citation type="submission" date="2024-02" db="EMBL/GenBank/DDBJ databases">
        <title>Bacteria isolated from the canopy kelp, Nereocystis luetkeana.</title>
        <authorList>
            <person name="Pfister C.A."/>
            <person name="Younker I.T."/>
            <person name="Light S.H."/>
        </authorList>
    </citation>
    <scope>NUCLEOTIDE SEQUENCE</scope>
    <source>
        <strain evidence="1">TN.2.01</strain>
    </source>
</reference>
<name>A0ACC6R8B5_9GAMM</name>